<dbReference type="InterPro" id="IPR037066">
    <property type="entry name" value="Plug_dom_sf"/>
</dbReference>
<protein>
    <submittedName>
        <fullName evidence="12">Outer-membrane receptor for ferric coprogen and ferric-rhodotorulic acid</fullName>
    </submittedName>
</protein>
<evidence type="ECO:0000256" key="7">
    <source>
        <dbReference type="ARBA" id="ARBA00023237"/>
    </source>
</evidence>
<dbReference type="InterPro" id="IPR036942">
    <property type="entry name" value="Beta-barrel_TonB_sf"/>
</dbReference>
<accession>A0A1I5RQL1</accession>
<keyword evidence="5 9" id="KW-0798">TonB box</keyword>
<evidence type="ECO:0000256" key="6">
    <source>
        <dbReference type="ARBA" id="ARBA00023136"/>
    </source>
</evidence>
<evidence type="ECO:0000256" key="1">
    <source>
        <dbReference type="ARBA" id="ARBA00004571"/>
    </source>
</evidence>
<dbReference type="CDD" id="cd01347">
    <property type="entry name" value="ligand_gated_channel"/>
    <property type="match status" value="1"/>
</dbReference>
<keyword evidence="4 8" id="KW-0812">Transmembrane</keyword>
<dbReference type="Gene3D" id="2.170.130.10">
    <property type="entry name" value="TonB-dependent receptor, plug domain"/>
    <property type="match status" value="1"/>
</dbReference>
<dbReference type="InterPro" id="IPR039426">
    <property type="entry name" value="TonB-dep_rcpt-like"/>
</dbReference>
<keyword evidence="12" id="KW-0675">Receptor</keyword>
<sequence length="761" mass="82342">MTYWSVLLASGAVVNGAAPATDPVVIEATVANDEAQRGDDVVVVGKSYGERGIGKTVAPLKDTTNTVTVVERDQIEAQNLFTLEDALTATNGITVTGIGSEDPSFISRGFAIDNYLIDGVPTRSFGFPGVVPDLFFYDRLEVLRGPAGLFTGSGNPAGSINLVRKRPLDAARVQASAGYGSYDNLRLEVDVSTPIGDVAGLRAGAMAQDQDQFFDTAHRNRWGAYAVGDLKIGGRTTLTGGVYYDRFKPAIQSGLPGYAGGLDGSEGRLLDVRRSTYLGADWNRFDAETWTGFVELAHRISDRWTLRATGLIANVDRLDIYSYVGNAAVTLTPRGQVPANLGRTSHIAFLGDNAQRTRSFDFNGVGSFRAFGREQSLILGADYQAQDYTSYFARYSGYAFINVFDPVYPAEPPLDPRAELPRYPVQGTRGRCATVPTECVSQSAGATRTYVEQYGLYGQLRLSPVEGLTLVGGGRSTWWSSDLDTLNRLTGDATGRSQYGYDARFTPYGAVLFDATDNLNFYASYADSFTPQAPPANRSRPDGRQIEPLIGDQIEAGSKLSLMNDRLLLSVAAYQIKQTNRLVNPPEADTIVLQAGRVRARGIEAEATGQILPGWRVNGGYSYTRTKYLEDTEPQFEGIALTPIIPRHMAKLFTNYAPEGGALAGASVGGAVTYFSSTYGGNPALFAADGTLRTASTIVRQGSYALVDLRAGYKLSEQLSLSVNVNNVFDKSYYSRISSTGRGNFYGTPRTVFGTIRYTFQ</sequence>
<evidence type="ECO:0000313" key="13">
    <source>
        <dbReference type="Proteomes" id="UP000199586"/>
    </source>
</evidence>
<dbReference type="Pfam" id="PF00593">
    <property type="entry name" value="TonB_dep_Rec_b-barrel"/>
    <property type="match status" value="1"/>
</dbReference>
<keyword evidence="6 8" id="KW-0472">Membrane</keyword>
<comment type="subcellular location">
    <subcellularLocation>
        <location evidence="1 8">Cell outer membrane</location>
        <topology evidence="1 8">Multi-pass membrane protein</topology>
    </subcellularLocation>
</comment>
<dbReference type="GO" id="GO:0009279">
    <property type="term" value="C:cell outer membrane"/>
    <property type="evidence" value="ECO:0007669"/>
    <property type="project" value="UniProtKB-SubCell"/>
</dbReference>
<dbReference type="InterPro" id="IPR012910">
    <property type="entry name" value="Plug_dom"/>
</dbReference>
<evidence type="ECO:0000259" key="10">
    <source>
        <dbReference type="Pfam" id="PF00593"/>
    </source>
</evidence>
<dbReference type="STRING" id="634430.SAMN04488241_10449"/>
<evidence type="ECO:0000256" key="8">
    <source>
        <dbReference type="PROSITE-ProRule" id="PRU01360"/>
    </source>
</evidence>
<keyword evidence="13" id="KW-1185">Reference proteome</keyword>
<evidence type="ECO:0000313" key="12">
    <source>
        <dbReference type="EMBL" id="SFP60808.1"/>
    </source>
</evidence>
<dbReference type="RefSeq" id="WP_093332515.1">
    <property type="nucleotide sequence ID" value="NZ_FOXP01000004.1"/>
</dbReference>
<evidence type="ECO:0000256" key="2">
    <source>
        <dbReference type="ARBA" id="ARBA00022448"/>
    </source>
</evidence>
<evidence type="ECO:0000256" key="4">
    <source>
        <dbReference type="ARBA" id="ARBA00022692"/>
    </source>
</evidence>
<dbReference type="SUPFAM" id="SSF56935">
    <property type="entry name" value="Porins"/>
    <property type="match status" value="1"/>
</dbReference>
<keyword evidence="3 8" id="KW-1134">Transmembrane beta strand</keyword>
<evidence type="ECO:0000256" key="3">
    <source>
        <dbReference type="ARBA" id="ARBA00022452"/>
    </source>
</evidence>
<keyword evidence="7 8" id="KW-0998">Cell outer membrane</keyword>
<dbReference type="GO" id="GO:0015344">
    <property type="term" value="F:siderophore uptake transmembrane transporter activity"/>
    <property type="evidence" value="ECO:0007669"/>
    <property type="project" value="TreeGrafter"/>
</dbReference>
<dbReference type="Pfam" id="PF07715">
    <property type="entry name" value="Plug"/>
    <property type="match status" value="1"/>
</dbReference>
<reference evidence="12 13" key="1">
    <citation type="submission" date="2016-10" db="EMBL/GenBank/DDBJ databases">
        <authorList>
            <person name="de Groot N.N."/>
        </authorList>
    </citation>
    <scope>NUCLEOTIDE SEQUENCE [LARGE SCALE GENOMIC DNA]</scope>
    <source>
        <strain evidence="12 13">CGMCC 1.9113</strain>
    </source>
</reference>
<name>A0A1I5RQL1_9SPHN</name>
<keyword evidence="2 8" id="KW-0813">Transport</keyword>
<evidence type="ECO:0000256" key="9">
    <source>
        <dbReference type="RuleBase" id="RU003357"/>
    </source>
</evidence>
<evidence type="ECO:0000256" key="5">
    <source>
        <dbReference type="ARBA" id="ARBA00023077"/>
    </source>
</evidence>
<evidence type="ECO:0000259" key="11">
    <source>
        <dbReference type="Pfam" id="PF07715"/>
    </source>
</evidence>
<dbReference type="PANTHER" id="PTHR32552:SF74">
    <property type="entry name" value="HYDROXAMATE SIDEROPHORE RECEPTOR FHUE"/>
    <property type="match status" value="1"/>
</dbReference>
<dbReference type="AlphaFoldDB" id="A0A1I5RQL1"/>
<gene>
    <name evidence="12" type="ORF">SAMN04488241_10449</name>
</gene>
<proteinExistence type="inferred from homology"/>
<dbReference type="OrthoDB" id="9760333at2"/>
<dbReference type="Proteomes" id="UP000199586">
    <property type="component" value="Unassembled WGS sequence"/>
</dbReference>
<dbReference type="PROSITE" id="PS52016">
    <property type="entry name" value="TONB_DEPENDENT_REC_3"/>
    <property type="match status" value="1"/>
</dbReference>
<dbReference type="InterPro" id="IPR000531">
    <property type="entry name" value="Beta-barrel_TonB"/>
</dbReference>
<feature type="domain" description="TonB-dependent receptor plug" evidence="11">
    <location>
        <begin position="60"/>
        <end position="158"/>
    </location>
</feature>
<comment type="similarity">
    <text evidence="8 9">Belongs to the TonB-dependent receptor family.</text>
</comment>
<dbReference type="Gene3D" id="2.40.170.20">
    <property type="entry name" value="TonB-dependent receptor, beta-barrel domain"/>
    <property type="match status" value="1"/>
</dbReference>
<organism evidence="12 13">
    <name type="scientific">Sphingomonas rubra</name>
    <dbReference type="NCBI Taxonomy" id="634430"/>
    <lineage>
        <taxon>Bacteria</taxon>
        <taxon>Pseudomonadati</taxon>
        <taxon>Pseudomonadota</taxon>
        <taxon>Alphaproteobacteria</taxon>
        <taxon>Sphingomonadales</taxon>
        <taxon>Sphingomonadaceae</taxon>
        <taxon>Sphingomonas</taxon>
    </lineage>
</organism>
<feature type="domain" description="TonB-dependent receptor-like beta-barrel" evidence="10">
    <location>
        <begin position="272"/>
        <end position="728"/>
    </location>
</feature>
<dbReference type="PANTHER" id="PTHR32552">
    <property type="entry name" value="FERRICHROME IRON RECEPTOR-RELATED"/>
    <property type="match status" value="1"/>
</dbReference>
<dbReference type="EMBL" id="FOXP01000004">
    <property type="protein sequence ID" value="SFP60808.1"/>
    <property type="molecule type" value="Genomic_DNA"/>
</dbReference>